<organism evidence="9">
    <name type="scientific">Longididymella vitalbae</name>
    <dbReference type="NCBI Taxonomy" id="2698420"/>
    <lineage>
        <taxon>Eukaryota</taxon>
        <taxon>Fungi</taxon>
        <taxon>Dikarya</taxon>
        <taxon>Ascomycota</taxon>
        <taxon>Pezizomycotina</taxon>
        <taxon>Dothideomycetes</taxon>
        <taxon>Pleosporomycetidae</taxon>
        <taxon>Pleosporales</taxon>
        <taxon>Pleosporineae</taxon>
        <taxon>Didymellaceae</taxon>
        <taxon>Longididymella</taxon>
    </lineage>
</organism>
<reference evidence="9" key="1">
    <citation type="submission" date="2011-04" db="EMBL/GenBank/DDBJ databases">
        <authorList>
            <person name="Zwiers L.-H."/>
            <person name="Woudenberg J.H.C."/>
        </authorList>
    </citation>
    <scope>NUCLEOTIDE SEQUENCE</scope>
</reference>
<evidence type="ECO:0000259" key="8">
    <source>
        <dbReference type="PROSITE" id="PS51325"/>
    </source>
</evidence>
<comment type="similarity">
    <text evidence="7">Belongs to the MATALPHA1 family.</text>
</comment>
<evidence type="ECO:0000256" key="2">
    <source>
        <dbReference type="ARBA" id="ARBA00023015"/>
    </source>
</evidence>
<name>G8EEX7_9PLEO</name>
<keyword evidence="4 7" id="KW-0804">Transcription</keyword>
<sequence>MPFKIQTRPMALPRDPTPAEIAHYLSTRSGDQMMQIVQSIREPVAQATLTASLLFLPPTVGTKSAPLEKTRKALNAFVGFRCYYILIPVFKPWPMKKLSNLMGVMWEADPNKSLWSLMTKAWSVIRDQIGKDKAPLDQFFRLICPYLNIPSQETYLKHCGWTLSLYEEGTPILSKDLIPSLDSYSAGIAGMALSVEDIIDYCQSMGYAQEFIPNSETHSPTFLAQSCDHESASIRSQTLLASSIHDSRLTARNKRRTKRQTTRNTGVAPVLQQQIINAHSTSDLNVAYQDSFSPGHTEPVQFYDDLAGLLTDRLGQVPQGTSGISDSIITGEDSVMTSCIDWGAFRLGADENATLPTFDFATL</sequence>
<dbReference type="InterPro" id="IPR006856">
    <property type="entry name" value="MATalpha_HMGbox"/>
</dbReference>
<dbReference type="Pfam" id="PF04769">
    <property type="entry name" value="MATalpha_HMGbox"/>
    <property type="match status" value="1"/>
</dbReference>
<keyword evidence="5 7" id="KW-0539">Nucleus</keyword>
<protein>
    <recommendedName>
        <fullName evidence="1">Mating-type protein MAT-1</fullName>
    </recommendedName>
</protein>
<keyword evidence="3 7" id="KW-0238">DNA-binding</keyword>
<evidence type="ECO:0000313" key="9">
    <source>
        <dbReference type="EMBL" id="AER26921.1"/>
    </source>
</evidence>
<dbReference type="GO" id="GO:0008301">
    <property type="term" value="F:DNA binding, bending"/>
    <property type="evidence" value="ECO:0007669"/>
    <property type="project" value="InterPro"/>
</dbReference>
<dbReference type="EMBL" id="JF815527">
    <property type="protein sequence ID" value="AER26921.1"/>
    <property type="molecule type" value="Genomic_DNA"/>
</dbReference>
<evidence type="ECO:0000256" key="6">
    <source>
        <dbReference type="ARBA" id="ARBA00035106"/>
    </source>
</evidence>
<comment type="function">
    <text evidence="6">Mating type proteins are sequence specific DNA-binding proteins that act as master switches in fungal differentiation by controlling gene expression in a cell type-specific fashion. Transcriptional activator that induces the transcription of alpha-specific genes.</text>
</comment>
<evidence type="ECO:0000256" key="4">
    <source>
        <dbReference type="ARBA" id="ARBA00023163"/>
    </source>
</evidence>
<evidence type="ECO:0000256" key="5">
    <source>
        <dbReference type="ARBA" id="ARBA00023242"/>
    </source>
</evidence>
<gene>
    <name evidence="9" type="primary">MAT1-1-1</name>
</gene>
<evidence type="ECO:0000256" key="7">
    <source>
        <dbReference type="RuleBase" id="RU003516"/>
    </source>
</evidence>
<dbReference type="PROSITE" id="PS51325">
    <property type="entry name" value="ALPHA_BOX"/>
    <property type="match status" value="1"/>
</dbReference>
<reference evidence="9" key="2">
    <citation type="journal article" date="2012" name="Mol. Plant Pathol.">
        <title>Analysis of the mating-type loci of co-occurring and phylogenetically related species of Ascochyta and Phoma.</title>
        <authorList>
            <person name="Woudenberg J.H."/>
            <person name="De Gruyter J."/>
            <person name="Crous P.W."/>
            <person name="Zwiers L.H."/>
        </authorList>
    </citation>
    <scope>NUCLEOTIDE SEQUENCE</scope>
</reference>
<accession>G8EEX7</accession>
<proteinExistence type="inferred from homology"/>
<feature type="domain" description="Alpha box" evidence="8">
    <location>
        <begin position="69"/>
        <end position="126"/>
    </location>
</feature>
<evidence type="ECO:0000256" key="3">
    <source>
        <dbReference type="ARBA" id="ARBA00023125"/>
    </source>
</evidence>
<dbReference type="GO" id="GO:0045895">
    <property type="term" value="P:positive regulation of mating-type specific transcription, DNA-templated"/>
    <property type="evidence" value="ECO:0007669"/>
    <property type="project" value="InterPro"/>
</dbReference>
<comment type="subcellular location">
    <subcellularLocation>
        <location evidence="7">Nucleus</location>
    </subcellularLocation>
</comment>
<evidence type="ECO:0000256" key="1">
    <source>
        <dbReference type="ARBA" id="ARBA00015083"/>
    </source>
</evidence>
<keyword evidence="2 7" id="KW-0805">Transcription regulation</keyword>
<dbReference type="AlphaFoldDB" id="G8EEX7"/>
<dbReference type="GO" id="GO:0005634">
    <property type="term" value="C:nucleus"/>
    <property type="evidence" value="ECO:0007669"/>
    <property type="project" value="UniProtKB-SubCell"/>
</dbReference>